<dbReference type="Gramene" id="rna-AYBTSS11_LOCUS5589">
    <property type="protein sequence ID" value="CAJ1932034.1"/>
    <property type="gene ID" value="gene-AYBTSS11_LOCUS5589"/>
</dbReference>
<name>A0AA86S8X4_9FABA</name>
<dbReference type="AlphaFoldDB" id="A0AA86S8X4"/>
<evidence type="ECO:0000313" key="2">
    <source>
        <dbReference type="Proteomes" id="UP001189624"/>
    </source>
</evidence>
<reference evidence="1" key="1">
    <citation type="submission" date="2023-10" db="EMBL/GenBank/DDBJ databases">
        <authorList>
            <person name="Domelevo Entfellner J.-B."/>
        </authorList>
    </citation>
    <scope>NUCLEOTIDE SEQUENCE</scope>
</reference>
<accession>A0AA86S8X4</accession>
<proteinExistence type="predicted"/>
<evidence type="ECO:0000313" key="1">
    <source>
        <dbReference type="EMBL" id="CAJ1932034.1"/>
    </source>
</evidence>
<organism evidence="1 2">
    <name type="scientific">Sphenostylis stenocarpa</name>
    <dbReference type="NCBI Taxonomy" id="92480"/>
    <lineage>
        <taxon>Eukaryota</taxon>
        <taxon>Viridiplantae</taxon>
        <taxon>Streptophyta</taxon>
        <taxon>Embryophyta</taxon>
        <taxon>Tracheophyta</taxon>
        <taxon>Spermatophyta</taxon>
        <taxon>Magnoliopsida</taxon>
        <taxon>eudicotyledons</taxon>
        <taxon>Gunneridae</taxon>
        <taxon>Pentapetalae</taxon>
        <taxon>rosids</taxon>
        <taxon>fabids</taxon>
        <taxon>Fabales</taxon>
        <taxon>Fabaceae</taxon>
        <taxon>Papilionoideae</taxon>
        <taxon>50 kb inversion clade</taxon>
        <taxon>NPAAA clade</taxon>
        <taxon>indigoferoid/millettioid clade</taxon>
        <taxon>Phaseoleae</taxon>
        <taxon>Sphenostylis</taxon>
    </lineage>
</organism>
<keyword evidence="2" id="KW-1185">Reference proteome</keyword>
<gene>
    <name evidence="1" type="ORF">AYBTSS11_LOCUS5589</name>
</gene>
<sequence>MAYTVGNSRTLFLHHVCQWNVRLSRAKSWGPISGRLWGMLRYFGALVGPFECYGDDNYPRMPWFNPFGITY</sequence>
<dbReference type="EMBL" id="OY731399">
    <property type="protein sequence ID" value="CAJ1932034.1"/>
    <property type="molecule type" value="Genomic_DNA"/>
</dbReference>
<dbReference type="Proteomes" id="UP001189624">
    <property type="component" value="Chromosome 2"/>
</dbReference>
<protein>
    <submittedName>
        <fullName evidence="1">Uncharacterized protein</fullName>
    </submittedName>
</protein>